<evidence type="ECO:0000313" key="1">
    <source>
        <dbReference type="EMBL" id="KKN76738.1"/>
    </source>
</evidence>
<reference evidence="1" key="1">
    <citation type="journal article" date="2015" name="Nature">
        <title>Complex archaea that bridge the gap between prokaryotes and eukaryotes.</title>
        <authorList>
            <person name="Spang A."/>
            <person name="Saw J.H."/>
            <person name="Jorgensen S.L."/>
            <person name="Zaremba-Niedzwiedzka K."/>
            <person name="Martijn J."/>
            <person name="Lind A.E."/>
            <person name="van Eijk R."/>
            <person name="Schleper C."/>
            <person name="Guy L."/>
            <person name="Ettema T.J."/>
        </authorList>
    </citation>
    <scope>NUCLEOTIDE SEQUENCE</scope>
</reference>
<organism evidence="1">
    <name type="scientific">marine sediment metagenome</name>
    <dbReference type="NCBI Taxonomy" id="412755"/>
    <lineage>
        <taxon>unclassified sequences</taxon>
        <taxon>metagenomes</taxon>
        <taxon>ecological metagenomes</taxon>
    </lineage>
</organism>
<name>A0A0F9WEM7_9ZZZZ</name>
<comment type="caution">
    <text evidence="1">The sequence shown here is derived from an EMBL/GenBank/DDBJ whole genome shotgun (WGS) entry which is preliminary data.</text>
</comment>
<dbReference type="Pfam" id="PF24175">
    <property type="entry name" value="SU10_adaptor"/>
    <property type="match status" value="1"/>
</dbReference>
<accession>A0A0F9WEM7</accession>
<proteinExistence type="predicted"/>
<protein>
    <submittedName>
        <fullName evidence="1">Uncharacterized protein</fullName>
    </submittedName>
</protein>
<dbReference type="EMBL" id="LAZR01000290">
    <property type="protein sequence ID" value="KKN76738.1"/>
    <property type="molecule type" value="Genomic_DNA"/>
</dbReference>
<gene>
    <name evidence="1" type="ORF">LCGC14_0367090</name>
</gene>
<sequence length="214" mass="24757">MAETLTFDSLKTDLRQYLERGTSVDPTVFDQLPRLINLAERQLANSLKILGFVNVVTDTLTIGQSVVPKPDRWRDTISISIGVGATQIRTPIFPRVYEYLRRYWPDEDLTDQPKFYADWDYFNWLFAPSADFAYPFEINYWELPALLDSANQTNWTTDFAPNVLLHGALLQATPFLNNDERIAVWQGIYDRDVAILEAQDMKRIIDRTVTRTSV</sequence>
<dbReference type="InterPro" id="IPR056209">
    <property type="entry name" value="SU10_adaptor"/>
</dbReference>
<dbReference type="AlphaFoldDB" id="A0A0F9WEM7"/>